<gene>
    <name evidence="1" type="ORF">SAMN05421640_2745</name>
</gene>
<dbReference type="EMBL" id="FZPD01000004">
    <property type="protein sequence ID" value="SNT18914.1"/>
    <property type="molecule type" value="Genomic_DNA"/>
</dbReference>
<dbReference type="Proteomes" id="UP000198393">
    <property type="component" value="Unassembled WGS sequence"/>
</dbReference>
<accession>A0A239KP09</accession>
<reference evidence="1 2" key="1">
    <citation type="submission" date="2017-06" db="EMBL/GenBank/DDBJ databases">
        <authorList>
            <person name="Kim H.J."/>
            <person name="Triplett B.A."/>
        </authorList>
    </citation>
    <scope>NUCLEOTIDE SEQUENCE [LARGE SCALE GENOMIC DNA]</scope>
    <source>
        <strain evidence="1 2">DSM 19307</strain>
    </source>
</reference>
<evidence type="ECO:0000313" key="1">
    <source>
        <dbReference type="EMBL" id="SNT18914.1"/>
    </source>
</evidence>
<dbReference type="AlphaFoldDB" id="A0A239KP09"/>
<evidence type="ECO:0000313" key="2">
    <source>
        <dbReference type="Proteomes" id="UP000198393"/>
    </source>
</evidence>
<proteinExistence type="predicted"/>
<dbReference type="RefSeq" id="WP_089357428.1">
    <property type="nucleotide sequence ID" value="NZ_FZPD01000004.1"/>
</dbReference>
<dbReference type="OrthoDB" id="9429574at2"/>
<name>A0A239KP09_EKHLU</name>
<organism evidence="1 2">
    <name type="scientific">Ekhidna lutea</name>
    <dbReference type="NCBI Taxonomy" id="447679"/>
    <lineage>
        <taxon>Bacteria</taxon>
        <taxon>Pseudomonadati</taxon>
        <taxon>Bacteroidota</taxon>
        <taxon>Cytophagia</taxon>
        <taxon>Cytophagales</taxon>
        <taxon>Reichenbachiellaceae</taxon>
        <taxon>Ekhidna</taxon>
    </lineage>
</organism>
<sequence>MSEIKVEFAVYGALKHGISNSGKAMDVKTTLQNLIIQNKGVVTITNTYMGGDPCLGNTKQFGAQIQRDGATYYFACLEGQTIDFEHGGNLI</sequence>
<keyword evidence="2" id="KW-1185">Reference proteome</keyword>
<protein>
    <submittedName>
        <fullName evidence="1">Uncharacterized protein</fullName>
    </submittedName>
</protein>